<proteinExistence type="inferred from homology"/>
<dbReference type="EMBL" id="JACHHY010000008">
    <property type="protein sequence ID" value="MBB5018345.1"/>
    <property type="molecule type" value="Genomic_DNA"/>
</dbReference>
<evidence type="ECO:0000256" key="5">
    <source>
        <dbReference type="ARBA" id="ARBA00023251"/>
    </source>
</evidence>
<reference evidence="10 11" key="1">
    <citation type="submission" date="2020-08" db="EMBL/GenBank/DDBJ databases">
        <title>Genomic Encyclopedia of Type Strains, Phase IV (KMG-IV): sequencing the most valuable type-strain genomes for metagenomic binning, comparative biology and taxonomic classification.</title>
        <authorList>
            <person name="Goeker M."/>
        </authorList>
    </citation>
    <scope>NUCLEOTIDE SEQUENCE [LARGE SCALE GENOMIC DNA]</scope>
    <source>
        <strain evidence="10 11">DSM 27165</strain>
    </source>
</reference>
<feature type="signal peptide" evidence="8">
    <location>
        <begin position="1"/>
        <end position="30"/>
    </location>
</feature>
<dbReference type="AlphaFoldDB" id="A0A840MLH5"/>
<evidence type="ECO:0000256" key="8">
    <source>
        <dbReference type="SAM" id="SignalP"/>
    </source>
</evidence>
<accession>A0A840MLH5</accession>
<organism evidence="10 11">
    <name type="scientific">Chitinivorax tropicus</name>
    <dbReference type="NCBI Taxonomy" id="714531"/>
    <lineage>
        <taxon>Bacteria</taxon>
        <taxon>Pseudomonadati</taxon>
        <taxon>Pseudomonadota</taxon>
        <taxon>Betaproteobacteria</taxon>
        <taxon>Chitinivorax</taxon>
    </lineage>
</organism>
<dbReference type="SUPFAM" id="SSF56601">
    <property type="entry name" value="beta-lactamase/transpeptidase-like"/>
    <property type="match status" value="1"/>
</dbReference>
<dbReference type="GO" id="GO:0017001">
    <property type="term" value="P:antibiotic catabolic process"/>
    <property type="evidence" value="ECO:0007669"/>
    <property type="project" value="InterPro"/>
</dbReference>
<feature type="modified residue" description="N6-carboxylysine" evidence="6">
    <location>
        <position position="81"/>
    </location>
</feature>
<keyword evidence="5 7" id="KW-0046">Antibiotic resistance</keyword>
<evidence type="ECO:0000256" key="7">
    <source>
        <dbReference type="RuleBase" id="RU361140"/>
    </source>
</evidence>
<dbReference type="Gene3D" id="3.40.710.10">
    <property type="entry name" value="DD-peptidase/beta-lactamase superfamily"/>
    <property type="match status" value="1"/>
</dbReference>
<feature type="chain" id="PRO_5032891702" description="Beta-lactamase" evidence="8">
    <location>
        <begin position="31"/>
        <end position="272"/>
    </location>
</feature>
<dbReference type="InterPro" id="IPR012338">
    <property type="entry name" value="Beta-lactam/transpept-like"/>
</dbReference>
<evidence type="ECO:0000256" key="2">
    <source>
        <dbReference type="ARBA" id="ARBA00012865"/>
    </source>
</evidence>
<sequence length="272" mass="30687">MKTSVMRRARRFSLLLTALAGMLLSQLSQAEQIEAHPELGAVFKTMGVTGTFVLFDVANDVQRVYSPSRAQVRYFPASTFKIPNSLIGLETGAVKDLNEVFRYDGKPRMLKAWEQDMTLAEAIRASNVPVYQEIARRVGLHSMASWVDKLDYGNRQIGKMVDQFWLGGPLKISALEQTRFLAKLAQKKLPFSEQTIDAVHAITLHEQTETYQIHAKTGWSNATKPGIGWWVGWVKRGDQLYPFALNIDIRRDEDAALRVPLARQLLSRLGVI</sequence>
<dbReference type="PROSITE" id="PS00337">
    <property type="entry name" value="BETA_LACTAMASE_D"/>
    <property type="match status" value="1"/>
</dbReference>
<dbReference type="Pfam" id="PF00905">
    <property type="entry name" value="Transpeptidase"/>
    <property type="match status" value="1"/>
</dbReference>
<keyword evidence="11" id="KW-1185">Reference proteome</keyword>
<comment type="similarity">
    <text evidence="1 7">Belongs to the class-D beta-lactamase family.</text>
</comment>
<dbReference type="Proteomes" id="UP000575898">
    <property type="component" value="Unassembled WGS sequence"/>
</dbReference>
<keyword evidence="4 7" id="KW-0378">Hydrolase</keyword>
<dbReference type="GO" id="GO:0008800">
    <property type="term" value="F:beta-lactamase activity"/>
    <property type="evidence" value="ECO:0007669"/>
    <property type="project" value="UniProtKB-UniRule"/>
</dbReference>
<dbReference type="InterPro" id="IPR001460">
    <property type="entry name" value="PCN-bd_Tpept"/>
</dbReference>
<dbReference type="EC" id="3.5.2.6" evidence="2 7"/>
<evidence type="ECO:0000256" key="1">
    <source>
        <dbReference type="ARBA" id="ARBA00007898"/>
    </source>
</evidence>
<evidence type="ECO:0000313" key="11">
    <source>
        <dbReference type="Proteomes" id="UP000575898"/>
    </source>
</evidence>
<evidence type="ECO:0000256" key="6">
    <source>
        <dbReference type="PIRSR" id="PIRSR602137-50"/>
    </source>
</evidence>
<evidence type="ECO:0000256" key="3">
    <source>
        <dbReference type="ARBA" id="ARBA00022729"/>
    </source>
</evidence>
<comment type="catalytic activity">
    <reaction evidence="7">
        <text>a beta-lactam + H2O = a substituted beta-amino acid</text>
        <dbReference type="Rhea" id="RHEA:20401"/>
        <dbReference type="ChEBI" id="CHEBI:15377"/>
        <dbReference type="ChEBI" id="CHEBI:35627"/>
        <dbReference type="ChEBI" id="CHEBI:140347"/>
        <dbReference type="EC" id="3.5.2.6"/>
    </reaction>
</comment>
<dbReference type="InterPro" id="IPR002137">
    <property type="entry name" value="Beta-lactam_class-D_AS"/>
</dbReference>
<feature type="domain" description="Penicillin-binding protein transpeptidase" evidence="9">
    <location>
        <begin position="67"/>
        <end position="266"/>
    </location>
</feature>
<protein>
    <recommendedName>
        <fullName evidence="2 7">Beta-lactamase</fullName>
        <ecNumber evidence="2 7">3.5.2.6</ecNumber>
    </recommendedName>
</protein>
<evidence type="ECO:0000256" key="4">
    <source>
        <dbReference type="ARBA" id="ARBA00022801"/>
    </source>
</evidence>
<evidence type="ECO:0000259" key="9">
    <source>
        <dbReference type="Pfam" id="PF00905"/>
    </source>
</evidence>
<dbReference type="GO" id="GO:0008658">
    <property type="term" value="F:penicillin binding"/>
    <property type="evidence" value="ECO:0007669"/>
    <property type="project" value="InterPro"/>
</dbReference>
<dbReference type="NCBIfam" id="NF012161">
    <property type="entry name" value="bla_class_D_main"/>
    <property type="match status" value="1"/>
</dbReference>
<gene>
    <name evidence="10" type="ORF">HNQ59_001633</name>
</gene>
<evidence type="ECO:0000313" key="10">
    <source>
        <dbReference type="EMBL" id="MBB5018345.1"/>
    </source>
</evidence>
<dbReference type="GO" id="GO:0046677">
    <property type="term" value="P:response to antibiotic"/>
    <property type="evidence" value="ECO:0007669"/>
    <property type="project" value="UniProtKB-UniRule"/>
</dbReference>
<keyword evidence="3 8" id="KW-0732">Signal</keyword>
<comment type="caution">
    <text evidence="10">The sequence shown here is derived from an EMBL/GenBank/DDBJ whole genome shotgun (WGS) entry which is preliminary data.</text>
</comment>
<feature type="active site" description="Acyl-ester intermediate" evidence="6">
    <location>
        <position position="78"/>
    </location>
</feature>
<name>A0A840MLH5_9PROT</name>